<feature type="transmembrane region" description="Helical" evidence="3">
    <location>
        <begin position="61"/>
        <end position="82"/>
    </location>
</feature>
<reference evidence="5 6" key="1">
    <citation type="submission" date="2020-10" db="EMBL/GenBank/DDBJ databases">
        <title>Phylogeny of dyella-like bacteria.</title>
        <authorList>
            <person name="Fu J."/>
        </authorList>
    </citation>
    <scope>NUCLEOTIDE SEQUENCE [LARGE SCALE GENOMIC DNA]</scope>
    <source>
        <strain evidence="5 6">BB4</strain>
    </source>
</reference>
<keyword evidence="3" id="KW-0812">Transmembrane</keyword>
<dbReference type="RefSeq" id="WP_379986903.1">
    <property type="nucleotide sequence ID" value="NZ_JADIKD010000008.1"/>
</dbReference>
<accession>A0ABW8K2F4</accession>
<keyword evidence="3" id="KW-0472">Membrane</keyword>
<evidence type="ECO:0000259" key="4">
    <source>
        <dbReference type="PROSITE" id="PS50887"/>
    </source>
</evidence>
<dbReference type="SMART" id="SM00267">
    <property type="entry name" value="GGDEF"/>
    <property type="match status" value="1"/>
</dbReference>
<evidence type="ECO:0000313" key="6">
    <source>
        <dbReference type="Proteomes" id="UP001620408"/>
    </source>
</evidence>
<dbReference type="InterPro" id="IPR000160">
    <property type="entry name" value="GGDEF_dom"/>
</dbReference>
<keyword evidence="3" id="KW-1133">Transmembrane helix</keyword>
<feature type="transmembrane region" description="Helical" evidence="3">
    <location>
        <begin position="190"/>
        <end position="210"/>
    </location>
</feature>
<dbReference type="PANTHER" id="PTHR45138">
    <property type="entry name" value="REGULATORY COMPONENTS OF SENSORY TRANSDUCTION SYSTEM"/>
    <property type="match status" value="1"/>
</dbReference>
<dbReference type="InterPro" id="IPR029787">
    <property type="entry name" value="Nucleotide_cyclase"/>
</dbReference>
<dbReference type="Proteomes" id="UP001620408">
    <property type="component" value="Unassembled WGS sequence"/>
</dbReference>
<dbReference type="CDD" id="cd01949">
    <property type="entry name" value="GGDEF"/>
    <property type="match status" value="1"/>
</dbReference>
<feature type="domain" description="GGDEF" evidence="4">
    <location>
        <begin position="251"/>
        <end position="383"/>
    </location>
</feature>
<dbReference type="PROSITE" id="PS50887">
    <property type="entry name" value="GGDEF"/>
    <property type="match status" value="1"/>
</dbReference>
<feature type="transmembrane region" description="Helical" evidence="3">
    <location>
        <begin position="6"/>
        <end position="29"/>
    </location>
</feature>
<feature type="transmembrane region" description="Helical" evidence="3">
    <location>
        <begin position="151"/>
        <end position="170"/>
    </location>
</feature>
<dbReference type="InterPro" id="IPR043128">
    <property type="entry name" value="Rev_trsase/Diguanyl_cyclase"/>
</dbReference>
<keyword evidence="6" id="KW-1185">Reference proteome</keyword>
<dbReference type="EMBL" id="JADIKD010000008">
    <property type="protein sequence ID" value="MFK2917085.1"/>
    <property type="molecule type" value="Genomic_DNA"/>
</dbReference>
<protein>
    <recommendedName>
        <fullName evidence="1">diguanylate cyclase</fullName>
        <ecNumber evidence="1">2.7.7.65</ecNumber>
    </recommendedName>
</protein>
<evidence type="ECO:0000256" key="3">
    <source>
        <dbReference type="SAM" id="Phobius"/>
    </source>
</evidence>
<feature type="transmembrane region" description="Helical" evidence="3">
    <location>
        <begin position="117"/>
        <end position="139"/>
    </location>
</feature>
<dbReference type="NCBIfam" id="TIGR00254">
    <property type="entry name" value="GGDEF"/>
    <property type="match status" value="1"/>
</dbReference>
<dbReference type="EC" id="2.7.7.65" evidence="1"/>
<sequence length="391" mass="42383">MHLDLFTLGIMGLAVGATISLSFTLLGMVLRGMPALPIWAAGFWVLTAAALAQGLDEKQSLLSAVVGSGLIALSNALMLMGIAVHVRYPLRWRWPMLLVGVFLVIQLVFVLEPPAQLYEALVFGAKSVVWDVWMIWVLLRRSPRDLRNTCAFTATIFCADMAFYFLRSAVMLAPGTESQVLLATQLVSANYLFGIVCTFLLSTGFTLMLAQRLTLDLRSMARTDGMTGLPNRRAVIEEGRRAVDACRARGETSSVLLLDLDGFKAINDSWGHAAGDEVLQHFVRLMRGIHLPDGALLARYGGEEFLVVLPAIDAAQAIVAAEDMRSRVAAMPAQFGTHRIPVTTSVGVAGAAGLEFEALVSAADAALYRAKKLGRNRVEWEGSRDEAVSFA</sequence>
<feature type="transmembrane region" description="Helical" evidence="3">
    <location>
        <begin position="94"/>
        <end position="111"/>
    </location>
</feature>
<comment type="catalytic activity">
    <reaction evidence="2">
        <text>2 GTP = 3',3'-c-di-GMP + 2 diphosphate</text>
        <dbReference type="Rhea" id="RHEA:24898"/>
        <dbReference type="ChEBI" id="CHEBI:33019"/>
        <dbReference type="ChEBI" id="CHEBI:37565"/>
        <dbReference type="ChEBI" id="CHEBI:58805"/>
        <dbReference type="EC" id="2.7.7.65"/>
    </reaction>
</comment>
<organism evidence="5 6">
    <name type="scientific">Dyella koreensis</name>
    <dbReference type="NCBI Taxonomy" id="311235"/>
    <lineage>
        <taxon>Bacteria</taxon>
        <taxon>Pseudomonadati</taxon>
        <taxon>Pseudomonadota</taxon>
        <taxon>Gammaproteobacteria</taxon>
        <taxon>Lysobacterales</taxon>
        <taxon>Rhodanobacteraceae</taxon>
        <taxon>Dyella</taxon>
    </lineage>
</organism>
<dbReference type="Pfam" id="PF00990">
    <property type="entry name" value="GGDEF"/>
    <property type="match status" value="1"/>
</dbReference>
<comment type="caution">
    <text evidence="5">The sequence shown here is derived from an EMBL/GenBank/DDBJ whole genome shotgun (WGS) entry which is preliminary data.</text>
</comment>
<dbReference type="SUPFAM" id="SSF55073">
    <property type="entry name" value="Nucleotide cyclase"/>
    <property type="match status" value="1"/>
</dbReference>
<proteinExistence type="predicted"/>
<dbReference type="InterPro" id="IPR050469">
    <property type="entry name" value="Diguanylate_Cyclase"/>
</dbReference>
<feature type="transmembrane region" description="Helical" evidence="3">
    <location>
        <begin position="36"/>
        <end position="55"/>
    </location>
</feature>
<dbReference type="Gene3D" id="3.30.70.270">
    <property type="match status" value="1"/>
</dbReference>
<gene>
    <name evidence="5" type="ORF">ISS97_07410</name>
</gene>
<name>A0ABW8K2F4_9GAMM</name>
<evidence type="ECO:0000313" key="5">
    <source>
        <dbReference type="EMBL" id="MFK2917085.1"/>
    </source>
</evidence>
<evidence type="ECO:0000256" key="1">
    <source>
        <dbReference type="ARBA" id="ARBA00012528"/>
    </source>
</evidence>
<evidence type="ECO:0000256" key="2">
    <source>
        <dbReference type="ARBA" id="ARBA00034247"/>
    </source>
</evidence>
<dbReference type="PANTHER" id="PTHR45138:SF9">
    <property type="entry name" value="DIGUANYLATE CYCLASE DGCM-RELATED"/>
    <property type="match status" value="1"/>
</dbReference>